<dbReference type="Gene3D" id="2.10.260.10">
    <property type="match status" value="1"/>
</dbReference>
<keyword evidence="2" id="KW-0238">DNA-binding</keyword>
<sequence length="77" mass="9104">MKILANTKIYKNYQTAIPKEFRQQFNIDEDTIIEWGIDDDGRPQINFRKKVTLDDVIGIIEDGEEVSSVELKRRLYE</sequence>
<accession>A0A8T3VVC4</accession>
<gene>
    <name evidence="2" type="ORF">E7Z75_04420</name>
</gene>
<dbReference type="Pfam" id="PF04014">
    <property type="entry name" value="MazE_antitoxin"/>
    <property type="match status" value="1"/>
</dbReference>
<evidence type="ECO:0000259" key="1">
    <source>
        <dbReference type="Pfam" id="PF04014"/>
    </source>
</evidence>
<organism evidence="2 3">
    <name type="scientific">Methanobrevibacter olleyae</name>
    <dbReference type="NCBI Taxonomy" id="294671"/>
    <lineage>
        <taxon>Archaea</taxon>
        <taxon>Methanobacteriati</taxon>
        <taxon>Methanobacteriota</taxon>
        <taxon>Methanomada group</taxon>
        <taxon>Methanobacteria</taxon>
        <taxon>Methanobacteriales</taxon>
        <taxon>Methanobacteriaceae</taxon>
        <taxon>Methanobrevibacter</taxon>
    </lineage>
</organism>
<name>A0A8T3VVC4_METOL</name>
<evidence type="ECO:0000313" key="3">
    <source>
        <dbReference type="Proteomes" id="UP000732619"/>
    </source>
</evidence>
<dbReference type="Proteomes" id="UP000732619">
    <property type="component" value="Unassembled WGS sequence"/>
</dbReference>
<dbReference type="InterPro" id="IPR037914">
    <property type="entry name" value="SpoVT-AbrB_sf"/>
</dbReference>
<evidence type="ECO:0000313" key="2">
    <source>
        <dbReference type="EMBL" id="MBE6512378.1"/>
    </source>
</evidence>
<proteinExistence type="predicted"/>
<comment type="caution">
    <text evidence="2">The sequence shown here is derived from an EMBL/GenBank/DDBJ whole genome shotgun (WGS) entry which is preliminary data.</text>
</comment>
<dbReference type="AlphaFoldDB" id="A0A8T3VVC4"/>
<dbReference type="SUPFAM" id="SSF89447">
    <property type="entry name" value="AbrB/MazE/MraZ-like"/>
    <property type="match status" value="1"/>
</dbReference>
<dbReference type="EMBL" id="SUTG01000015">
    <property type="protein sequence ID" value="MBE6512378.1"/>
    <property type="molecule type" value="Genomic_DNA"/>
</dbReference>
<reference evidence="2" key="1">
    <citation type="submission" date="2019-04" db="EMBL/GenBank/DDBJ databases">
        <title>Evolution of Biomass-Degrading Anaerobic Consortia Revealed by Metagenomics.</title>
        <authorList>
            <person name="Peng X."/>
        </authorList>
    </citation>
    <scope>NUCLEOTIDE SEQUENCE</scope>
    <source>
        <strain evidence="2">SIG14</strain>
    </source>
</reference>
<dbReference type="GO" id="GO:0003677">
    <property type="term" value="F:DNA binding"/>
    <property type="evidence" value="ECO:0007669"/>
    <property type="project" value="UniProtKB-KW"/>
</dbReference>
<dbReference type="InterPro" id="IPR007159">
    <property type="entry name" value="SpoVT-AbrB_dom"/>
</dbReference>
<feature type="domain" description="SpoVT-AbrB" evidence="1">
    <location>
        <begin position="8"/>
        <end position="41"/>
    </location>
</feature>
<protein>
    <submittedName>
        <fullName evidence="2">AbrB/MazE/SpoVT family DNA-binding domain-containing protein</fullName>
    </submittedName>
</protein>